<keyword evidence="4" id="KW-1185">Reference proteome</keyword>
<dbReference type="SUPFAM" id="SSF50475">
    <property type="entry name" value="FMN-binding split barrel"/>
    <property type="match status" value="1"/>
</dbReference>
<evidence type="ECO:0000313" key="4">
    <source>
        <dbReference type="Proteomes" id="UP000677436"/>
    </source>
</evidence>
<name>A0A8D5UFY4_9BACL</name>
<dbReference type="KEGG" id="pabs:JIR001_22730"/>
<dbReference type="EMBL" id="AP024601">
    <property type="protein sequence ID" value="BCU82490.1"/>
    <property type="molecule type" value="Genomic_DNA"/>
</dbReference>
<evidence type="ECO:0000313" key="3">
    <source>
        <dbReference type="EMBL" id="BCU82490.1"/>
    </source>
</evidence>
<dbReference type="InterPro" id="IPR029068">
    <property type="entry name" value="Glyas_Bleomycin-R_OHBP_Dase"/>
</dbReference>
<feature type="compositionally biased region" description="Low complexity" evidence="1">
    <location>
        <begin position="176"/>
        <end position="190"/>
    </location>
</feature>
<dbReference type="InterPro" id="IPR012349">
    <property type="entry name" value="Split_barrel_FMN-bd"/>
</dbReference>
<gene>
    <name evidence="3" type="ORF">JIR001_22730</name>
</gene>
<dbReference type="Gene3D" id="3.10.180.10">
    <property type="entry name" value="2,3-Dihydroxybiphenyl 1,2-Dioxygenase, domain 1"/>
    <property type="match status" value="1"/>
</dbReference>
<reference evidence="3" key="2">
    <citation type="journal article" date="2021" name="Microbiol. Resour. Announc.">
        <title>Complete Genome Sequence of Polycladomyces abyssicola JIR-001T, Isolated from Hemipelagic Sediment in Deep Seawater.</title>
        <authorList>
            <person name="Tsubouchi T."/>
            <person name="Kaneko Y."/>
        </authorList>
    </citation>
    <scope>NUCLEOTIDE SEQUENCE</scope>
    <source>
        <strain evidence="3">JIR-001</strain>
    </source>
</reference>
<feature type="domain" description="Pyridoxamine 5'-phosphate oxidase N-terminal" evidence="2">
    <location>
        <begin position="233"/>
        <end position="365"/>
    </location>
</feature>
<dbReference type="Pfam" id="PF01243">
    <property type="entry name" value="PNPOx_N"/>
    <property type="match status" value="1"/>
</dbReference>
<evidence type="ECO:0000256" key="1">
    <source>
        <dbReference type="SAM" id="MobiDB-lite"/>
    </source>
</evidence>
<dbReference type="PANTHER" id="PTHR42815:SF2">
    <property type="entry name" value="FAD-BINDING, PUTATIVE (AFU_ORTHOLOGUE AFUA_6G07600)-RELATED"/>
    <property type="match status" value="1"/>
</dbReference>
<reference evidence="3" key="1">
    <citation type="journal article" date="2013" name="Int. J. Syst. Evol. Microbiol.">
        <title>Polycladomyces abyssicola gen. nov., sp. nov., a thermophilic filamentous bacterium isolated from hemipelagic sediment.</title>
        <authorList>
            <person name="Tsubouchi T."/>
            <person name="Shimane Y."/>
            <person name="Mori K."/>
            <person name="Usui K."/>
            <person name="Hiraki T."/>
            <person name="Tame A."/>
            <person name="Uematsu K."/>
            <person name="Maruyama T."/>
            <person name="Hatada Y."/>
        </authorList>
    </citation>
    <scope>NUCLEOTIDE SEQUENCE</scope>
    <source>
        <strain evidence="3">JIR-001</strain>
    </source>
</reference>
<evidence type="ECO:0000259" key="2">
    <source>
        <dbReference type="Pfam" id="PF01243"/>
    </source>
</evidence>
<dbReference type="AlphaFoldDB" id="A0A8D5UFY4"/>
<dbReference type="PANTHER" id="PTHR42815">
    <property type="entry name" value="FAD-BINDING, PUTATIVE (AFU_ORTHOLOGUE AFUA_6G07600)-RELATED"/>
    <property type="match status" value="1"/>
</dbReference>
<dbReference type="SUPFAM" id="SSF54593">
    <property type="entry name" value="Glyoxalase/Bleomycin resistance protein/Dihydroxybiphenyl dioxygenase"/>
    <property type="match status" value="1"/>
</dbReference>
<organism evidence="3 4">
    <name type="scientific">Polycladomyces abyssicola</name>
    <dbReference type="NCBI Taxonomy" id="1125966"/>
    <lineage>
        <taxon>Bacteria</taxon>
        <taxon>Bacillati</taxon>
        <taxon>Bacillota</taxon>
        <taxon>Bacilli</taxon>
        <taxon>Bacillales</taxon>
        <taxon>Thermoactinomycetaceae</taxon>
        <taxon>Polycladomyces</taxon>
    </lineage>
</organism>
<dbReference type="Gene3D" id="2.30.110.10">
    <property type="entry name" value="Electron Transport, Fmn-binding Protein, Chain A"/>
    <property type="match status" value="1"/>
</dbReference>
<feature type="region of interest" description="Disordered" evidence="1">
    <location>
        <begin position="159"/>
        <end position="207"/>
    </location>
</feature>
<protein>
    <recommendedName>
        <fullName evidence="2">Pyridoxamine 5'-phosphate oxidase N-terminal domain-containing protein</fullName>
    </recommendedName>
</protein>
<proteinExistence type="predicted"/>
<dbReference type="InterPro" id="IPR011576">
    <property type="entry name" value="Pyridox_Oxase_N"/>
</dbReference>
<dbReference type="Proteomes" id="UP000677436">
    <property type="component" value="Chromosome"/>
</dbReference>
<accession>A0A8D5UFY4</accession>
<sequence>MLCMKILRTLSRMYVEDLSTSMTHYERLLQEPVRHRFRDPQTNLEYAWFHNMVLAAGSQEAVSAYRNISTTFVVDSITDFKYHLKDNGARIIREPYRIPIGLTMLVEQSEGSIVEYVEVQKEGNLTGHTDWGELVNKLRDPVRIMRKIKRLTKQMLLDKPEINSLPNSSTHPSLKPATPSTTAVPTASVPKPTQPAQYTRLPGSNGEHLLQERYGTTNRALSFYNKQMLDHLNDVMKSFIADQEMMFIATADGHGECDCSFRAGPPGFVHVLDEKTLIYPEYRGNGVMASLGNILENPHIGIIFIDFFQHAIGLHINGKAEIIENDVLMKLANLPEKIMEELNREGFRKPERWILVEVEEAYIHCSKHIPLLKKLDKEIEWGTDDVVRKGGDFFKAKDCPRPWIKEPVSSETGTK</sequence>